<evidence type="ECO:0000259" key="3">
    <source>
        <dbReference type="SMART" id="SM01080"/>
    </source>
</evidence>
<keyword evidence="2" id="KW-0812">Transmembrane</keyword>
<evidence type="ECO:0000313" key="4">
    <source>
        <dbReference type="EMBL" id="CUT03909.1"/>
    </source>
</evidence>
<organism evidence="4 5">
    <name type="scientific">Candidatus Chryseopegocella kryptomonas</name>
    <dbReference type="NCBI Taxonomy" id="1633643"/>
    <lineage>
        <taxon>Bacteria</taxon>
        <taxon>Pseudomonadati</taxon>
        <taxon>Candidatus Kryptoniota</taxon>
        <taxon>Candidatus Chryseopegocella</taxon>
    </lineage>
</organism>
<keyword evidence="2" id="KW-1133">Transmembrane helix</keyword>
<sequence>MKRTRQIIITALLISLVVSVLEISKFTPAEKLNSLFYQIKFKIRGQSEVDSSIVFIYIDDPAIFSLGGYPLKRTYYALLIDILTQLNVKAIAFDILLTEKNLEYPERDRLLVEITKKSGRVYFGGAFAKIEKEMINTSSNLPDRFLITSATNETKILNGSDFSAPFDELLDACAGIGHLNYISKDFPYQIPLIISTGKNKFVPSLSLELARVYYNVKRNEIKFSNDEIFLGNKKIPAKDGKLLINYSGGTGSMKMYSFVDFVKSYDAFKNGEKTEINLQSFKDKIVFVGIYSEILGQVVETPFEEKFPSTGIHIMALNTIIQNKFLTETSPIFNFLLSLVLTFLLLYIISNQRFSTPLKIFAIPLIFFIFLFVLTIVLFIVGFSISVYPFLSVLISSFLGIVYVFELERRKAIQIEKERQQIEEIIKEKENKIAELQSEIEKLKAVDDATKVISNLEKIYDEMKELSERIDDLSEFSTEDEKYENFEGIIYAKGSKMEGIVSLIKKSHLRMCLF</sequence>
<protein>
    <submittedName>
        <fullName evidence="4">Sensor domain CHASE2-containing protein</fullName>
    </submittedName>
</protein>
<dbReference type="OrthoDB" id="9806704at2"/>
<feature type="domain" description="CHASE2" evidence="3">
    <location>
        <begin position="29"/>
        <end position="349"/>
    </location>
</feature>
<dbReference type="EMBL" id="CZVW01000019">
    <property type="protein sequence ID" value="CUT03909.1"/>
    <property type="molecule type" value="Genomic_DNA"/>
</dbReference>
<feature type="transmembrane region" description="Helical" evidence="2">
    <location>
        <begin position="332"/>
        <end position="349"/>
    </location>
</feature>
<dbReference type="SMART" id="SM01080">
    <property type="entry name" value="CHASE2"/>
    <property type="match status" value="1"/>
</dbReference>
<feature type="transmembrane region" description="Helical" evidence="2">
    <location>
        <begin position="361"/>
        <end position="381"/>
    </location>
</feature>
<evidence type="ECO:0000256" key="1">
    <source>
        <dbReference type="SAM" id="Coils"/>
    </source>
</evidence>
<accession>A0A0P1P051</accession>
<feature type="transmembrane region" description="Helical" evidence="2">
    <location>
        <begin position="387"/>
        <end position="405"/>
    </location>
</feature>
<name>A0A0P1P051_9BACT</name>
<evidence type="ECO:0000256" key="2">
    <source>
        <dbReference type="SAM" id="Phobius"/>
    </source>
</evidence>
<keyword evidence="1" id="KW-0175">Coiled coil</keyword>
<gene>
    <name evidence="4" type="ORF">JGI23_01583</name>
</gene>
<dbReference type="InterPro" id="IPR007890">
    <property type="entry name" value="CHASE2"/>
</dbReference>
<evidence type="ECO:0000313" key="5">
    <source>
        <dbReference type="Proteomes" id="UP000199197"/>
    </source>
</evidence>
<dbReference type="Proteomes" id="UP000199197">
    <property type="component" value="Unassembled WGS sequence"/>
</dbReference>
<dbReference type="AlphaFoldDB" id="A0A0P1P051"/>
<reference evidence="5" key="1">
    <citation type="submission" date="2015-11" db="EMBL/GenBank/DDBJ databases">
        <authorList>
            <person name="Varghese N."/>
        </authorList>
    </citation>
    <scope>NUCLEOTIDE SEQUENCE [LARGE SCALE GENOMIC DNA]</scope>
    <source>
        <strain evidence="5">JGI-23</strain>
    </source>
</reference>
<dbReference type="Pfam" id="PF05226">
    <property type="entry name" value="CHASE2"/>
    <property type="match status" value="1"/>
</dbReference>
<keyword evidence="5" id="KW-1185">Reference proteome</keyword>
<proteinExistence type="predicted"/>
<dbReference type="RefSeq" id="WP_092350616.1">
    <property type="nucleotide sequence ID" value="NZ_CZVW01000019.1"/>
</dbReference>
<feature type="coiled-coil region" evidence="1">
    <location>
        <begin position="412"/>
        <end position="476"/>
    </location>
</feature>
<keyword evidence="2" id="KW-0472">Membrane</keyword>